<dbReference type="GO" id="GO:0015914">
    <property type="term" value="P:phospholipid transport"/>
    <property type="evidence" value="ECO:0007669"/>
    <property type="project" value="InterPro"/>
</dbReference>
<dbReference type="RefSeq" id="WP_271179645.1">
    <property type="nucleotide sequence ID" value="NZ_BSFH01000026.1"/>
</dbReference>
<dbReference type="EMBL" id="BSFH01000026">
    <property type="protein sequence ID" value="GLK64327.1"/>
    <property type="molecule type" value="Genomic_DNA"/>
</dbReference>
<sequence length="154" mass="15834">MVSAAERAELWVGAAVLAVAAGFLIWSTSGGRTSGLGGGYELRAAFPNVSGIEVGTDVRVAGVRVGRVAGIELDPQTYLAEARLRLPESIRLPSDSAALIQSDGLLGGAYIELQPGGAPDDLPPGAEIEDVQGAVSLISLMMKFVDAQTADDEP</sequence>
<dbReference type="InterPro" id="IPR003399">
    <property type="entry name" value="Mce/MlaD"/>
</dbReference>
<feature type="domain" description="Mce/MlaD" evidence="1">
    <location>
        <begin position="39"/>
        <end position="116"/>
    </location>
</feature>
<reference evidence="2" key="2">
    <citation type="submission" date="2023-01" db="EMBL/GenBank/DDBJ databases">
        <authorList>
            <person name="Sun Q."/>
            <person name="Evtushenko L."/>
        </authorList>
    </citation>
    <scope>NUCLEOTIDE SEQUENCE</scope>
    <source>
        <strain evidence="2">VKM B-2222</strain>
    </source>
</reference>
<name>A0AAD3NYL8_9RHOB</name>
<evidence type="ECO:0000313" key="2">
    <source>
        <dbReference type="EMBL" id="GLK64327.1"/>
    </source>
</evidence>
<keyword evidence="3" id="KW-1185">Reference proteome</keyword>
<gene>
    <name evidence="2" type="ORF">GCM10017635_17980</name>
</gene>
<dbReference type="InterPro" id="IPR030970">
    <property type="entry name" value="ABC_MlaD"/>
</dbReference>
<evidence type="ECO:0000259" key="1">
    <source>
        <dbReference type="Pfam" id="PF02470"/>
    </source>
</evidence>
<comment type="caution">
    <text evidence="2">The sequence shown here is derived from an EMBL/GenBank/DDBJ whole genome shotgun (WGS) entry which is preliminary data.</text>
</comment>
<dbReference type="Proteomes" id="UP001143349">
    <property type="component" value="Unassembled WGS sequence"/>
</dbReference>
<dbReference type="NCBIfam" id="TIGR04430">
    <property type="entry name" value="OM_asym_MlaD"/>
    <property type="match status" value="1"/>
</dbReference>
<dbReference type="PANTHER" id="PTHR33371">
    <property type="entry name" value="INTERMEMBRANE PHOSPHOLIPID TRANSPORT SYSTEM BINDING PROTEIN MLAD-RELATED"/>
    <property type="match status" value="1"/>
</dbReference>
<dbReference type="AlphaFoldDB" id="A0AAD3NYL8"/>
<dbReference type="PANTHER" id="PTHR33371:SF4">
    <property type="entry name" value="INTERMEMBRANE PHOSPHOLIPID TRANSPORT SYSTEM BINDING PROTEIN MLAD"/>
    <property type="match status" value="1"/>
</dbReference>
<dbReference type="Pfam" id="PF02470">
    <property type="entry name" value="MlaD"/>
    <property type="match status" value="1"/>
</dbReference>
<evidence type="ECO:0000313" key="3">
    <source>
        <dbReference type="Proteomes" id="UP001143349"/>
    </source>
</evidence>
<organism evidence="2 3">
    <name type="scientific">Paracoccus kondratievae</name>
    <dbReference type="NCBI Taxonomy" id="135740"/>
    <lineage>
        <taxon>Bacteria</taxon>
        <taxon>Pseudomonadati</taxon>
        <taxon>Pseudomonadota</taxon>
        <taxon>Alphaproteobacteria</taxon>
        <taxon>Rhodobacterales</taxon>
        <taxon>Paracoccaceae</taxon>
        <taxon>Paracoccus</taxon>
    </lineage>
</organism>
<reference evidence="2" key="1">
    <citation type="journal article" date="2014" name="Int. J. Syst. Evol. Microbiol.">
        <title>Complete genome sequence of Corynebacterium casei LMG S-19264T (=DSM 44701T), isolated from a smear-ripened cheese.</title>
        <authorList>
            <consortium name="US DOE Joint Genome Institute (JGI-PGF)"/>
            <person name="Walter F."/>
            <person name="Albersmeier A."/>
            <person name="Kalinowski J."/>
            <person name="Ruckert C."/>
        </authorList>
    </citation>
    <scope>NUCLEOTIDE SEQUENCE</scope>
    <source>
        <strain evidence="2">VKM B-2222</strain>
    </source>
</reference>
<accession>A0AAD3NYL8</accession>
<protein>
    <submittedName>
        <fullName evidence="2">Outer membrane lipid asymmetry maintenance protein MlaD</fullName>
    </submittedName>
</protein>
<dbReference type="InterPro" id="IPR052336">
    <property type="entry name" value="MlaD_Phospholipid_Transporter"/>
</dbReference>
<proteinExistence type="predicted"/>